<feature type="region of interest" description="Disordered" evidence="2">
    <location>
        <begin position="368"/>
        <end position="388"/>
    </location>
</feature>
<dbReference type="CDD" id="cd01650">
    <property type="entry name" value="RT_nLTR_like"/>
    <property type="match status" value="1"/>
</dbReference>
<name>A0AAV5IGX7_9ROSI</name>
<dbReference type="SMART" id="SM00360">
    <property type="entry name" value="RRM"/>
    <property type="match status" value="1"/>
</dbReference>
<accession>A0AAV5IGX7</accession>
<dbReference type="SUPFAM" id="SSF54928">
    <property type="entry name" value="RNA-binding domain, RBD"/>
    <property type="match status" value="1"/>
</dbReference>
<dbReference type="EMBL" id="BPVZ01000016">
    <property type="protein sequence ID" value="GKV01177.1"/>
    <property type="molecule type" value="Genomic_DNA"/>
</dbReference>
<feature type="compositionally biased region" description="Basic and acidic residues" evidence="2">
    <location>
        <begin position="198"/>
        <end position="211"/>
    </location>
</feature>
<evidence type="ECO:0000259" key="4">
    <source>
        <dbReference type="PROSITE" id="PS50878"/>
    </source>
</evidence>
<keyword evidence="1" id="KW-0694">RNA-binding</keyword>
<dbReference type="InterPro" id="IPR000477">
    <property type="entry name" value="RT_dom"/>
</dbReference>
<dbReference type="InterPro" id="IPR043502">
    <property type="entry name" value="DNA/RNA_pol_sf"/>
</dbReference>
<dbReference type="SUPFAM" id="SSF56219">
    <property type="entry name" value="DNase I-like"/>
    <property type="match status" value="1"/>
</dbReference>
<dbReference type="GO" id="GO:0003723">
    <property type="term" value="F:RNA binding"/>
    <property type="evidence" value="ECO:0007669"/>
    <property type="project" value="UniProtKB-UniRule"/>
</dbReference>
<dbReference type="PROSITE" id="PS50878">
    <property type="entry name" value="RT_POL"/>
    <property type="match status" value="1"/>
</dbReference>
<feature type="domain" description="RRM" evidence="3">
    <location>
        <begin position="70"/>
        <end position="147"/>
    </location>
</feature>
<feature type="region of interest" description="Disordered" evidence="2">
    <location>
        <begin position="175"/>
        <end position="211"/>
    </location>
</feature>
<evidence type="ECO:0008006" key="7">
    <source>
        <dbReference type="Google" id="ProtNLM"/>
    </source>
</evidence>
<protein>
    <recommendedName>
        <fullName evidence="7">Reverse transcriptase domain-containing protein</fullName>
    </recommendedName>
</protein>
<proteinExistence type="predicted"/>
<feature type="region of interest" description="Disordered" evidence="2">
    <location>
        <begin position="423"/>
        <end position="466"/>
    </location>
</feature>
<sequence length="1643" mass="190237">MRERGRERGRDSGIRHRSRTRRIALGREWISNQERSRQVRTRDVQQQSWNRNRKGSDEWGYNRGIYKQATNFFFTNIPDDWSYNDMWSTFGKYGRIISIYSPQRRSKSGSRFGFVRFLEVRNAMELESQLDQIRIEGRKIWVNLAKYLEERGEKEKVRSGINENKVTHGKSYADVVRGEQGGDPRKTRDQMPTTSLKFEPHRQPEQRQEWKMKNREEEWSVVLRSNTVVSFNGGKREVRLDKVPSTSKRRRFDIARFLISTIMMESISVKRKIKVNGAMYELKFTEEELTNSLFFLKYDFMPSFNSDPEYDESWSEDTDYCDGCDEISKEVDKETTAGEEEVAGDNIECEGRGSKLVVAPTPGAKFELDGTGNDETQLNKGDRPFQSRVGEEETVEMVAESFDMEIEEDDVGDRERVGECEAEFKKGRQTSSGLIASSGRIEPSLQPQPNPKTLGQQNRTMEPRGKEAWVCEKGLENLQLGEHSRPEGLGSEDGSEKEWMRVMPKQGKQKIKKKVKACSAVYKRLVPLEVMNQKKKDKGRSGSSQAEEEETSQCRSSTSNSRIGAVIEEEKPVIRKLEEMEKKDRATKEAKNARGASEVQKETKKCGLDRNYCKRLWHSKDFDWVVKDSVGRSGGLLCVWNSKAISVKHVWEGEKFIGIQGVWTAENVVVNVVNVYSPCQLAGKRILWLELKNLVLQTGGMWCVVGDFNAVQKVEEKIGSKRLTTEMGEFDNFIIKSELIDIPLVGRKFTWYQTGGKFMSRIDRVLLSEELLSRWGEATQWGLSRTVSDHCPILLRHKKVNWGPKPFRFFDIWFEQKECRELIRKAWEQANIQGWAGFQLKEKLKITKEALKKWSKSFVLEIDSRIKEATAQIEQLDLKGESEQLANEEIERRRQALLDLWNNIRYKESMLQQKSRKAWLSNGDKNTKFFHSCVKGRWKRNEMNSIQIKGTQYTEARRMKEEIASFFQNMFAEEQWKRPTLEGVKFKRIFAEENSSLTTPFTEEEIKTAVWDYQSSKAPGPDGFNCKFIKSEWETIKGDVIGFLEEFQRNGKLVKGLNTSFIVLVPKVENPQKIEEYRPISLIGAVYKILAKTLANRLKNVLAGVVGEQQMAFISGRQLLDGVMIANEIVDETKKKKKKAFMLKIDFEKAYDKVSWSFLDFMQQKMGFSTKWRKWIMECLKSSMVSVLVNGSPTRQFMVSRGLRQGDPLSPFLFLIIAEWMNGLTSKAIQNGLLKRVEVGHGGFKVSHLQYVDDTLLFGEATEENVWAMKGILRTFELVSGLKINFNKSLLIGIGVEEEWLDKMAWIMCCKKGNLPFKYLGIPIGGSCRKISFWKPLVEVFHKKLTTWKGRYLSLGGRITLINSVLSSLPVFWMSMYLIPKGTILSLDKIHRRFLWGGVEGGKKINWVKWDTVCMDKELGGLGVKDLRKFNLALLGKWWGRLVNKDDGLWKKVILEKYGKEGEPSYNWLRENIGYGSTWWRDICRLNNIECKHEGWLEEGFKIRVGDGGSIKFWWDDWCGEGQLANRFPRLYLLSAGKDYNISQSGGWLNETWTWHLEWRRGLHNWEEQEVSELMKMINDITITRGKDDIWEWSHSKDGDYSSKSAYQALTREHGTEQQQLALHKVWNTIVPNKISAFSWQVL</sequence>
<dbReference type="InterPro" id="IPR035979">
    <property type="entry name" value="RBD_domain_sf"/>
</dbReference>
<feature type="compositionally biased region" description="Polar residues" evidence="2">
    <location>
        <begin position="553"/>
        <end position="562"/>
    </location>
</feature>
<comment type="caution">
    <text evidence="5">The sequence shown here is derived from an EMBL/GenBank/DDBJ whole genome shotgun (WGS) entry which is preliminary data.</text>
</comment>
<keyword evidence="6" id="KW-1185">Reference proteome</keyword>
<evidence type="ECO:0000259" key="3">
    <source>
        <dbReference type="PROSITE" id="PS50102"/>
    </source>
</evidence>
<dbReference type="GO" id="GO:0003824">
    <property type="term" value="F:catalytic activity"/>
    <property type="evidence" value="ECO:0007669"/>
    <property type="project" value="InterPro"/>
</dbReference>
<reference evidence="5 6" key="1">
    <citation type="journal article" date="2021" name="Commun. Biol.">
        <title>The genome of Shorea leprosula (Dipterocarpaceae) highlights the ecological relevance of drought in aseasonal tropical rainforests.</title>
        <authorList>
            <person name="Ng K.K.S."/>
            <person name="Kobayashi M.J."/>
            <person name="Fawcett J.A."/>
            <person name="Hatakeyama M."/>
            <person name="Paape T."/>
            <person name="Ng C.H."/>
            <person name="Ang C.C."/>
            <person name="Tnah L.H."/>
            <person name="Lee C.T."/>
            <person name="Nishiyama T."/>
            <person name="Sese J."/>
            <person name="O'Brien M.J."/>
            <person name="Copetti D."/>
            <person name="Mohd Noor M.I."/>
            <person name="Ong R.C."/>
            <person name="Putra M."/>
            <person name="Sireger I.Z."/>
            <person name="Indrioko S."/>
            <person name="Kosugi Y."/>
            <person name="Izuno A."/>
            <person name="Isagi Y."/>
            <person name="Lee S.L."/>
            <person name="Shimizu K.K."/>
        </authorList>
    </citation>
    <scope>NUCLEOTIDE SEQUENCE [LARGE SCALE GENOMIC DNA]</scope>
    <source>
        <strain evidence="5">214</strain>
    </source>
</reference>
<dbReference type="InterPro" id="IPR012677">
    <property type="entry name" value="Nucleotide-bd_a/b_plait_sf"/>
</dbReference>
<dbReference type="InterPro" id="IPR000504">
    <property type="entry name" value="RRM_dom"/>
</dbReference>
<feature type="compositionally biased region" description="Polar residues" evidence="2">
    <location>
        <begin position="445"/>
        <end position="460"/>
    </location>
</feature>
<dbReference type="InterPro" id="IPR036691">
    <property type="entry name" value="Endo/exonu/phosph_ase_sf"/>
</dbReference>
<dbReference type="SUPFAM" id="SSF56672">
    <property type="entry name" value="DNA/RNA polymerases"/>
    <property type="match status" value="1"/>
</dbReference>
<feature type="region of interest" description="Disordered" evidence="2">
    <location>
        <begin position="532"/>
        <end position="562"/>
    </location>
</feature>
<dbReference type="Gene3D" id="3.60.10.10">
    <property type="entry name" value="Endonuclease/exonuclease/phosphatase"/>
    <property type="match status" value="1"/>
</dbReference>
<gene>
    <name evidence="5" type="ORF">SLEP1_g13754</name>
</gene>
<dbReference type="PANTHER" id="PTHR33116:SF78">
    <property type="entry name" value="OS12G0587133 PROTEIN"/>
    <property type="match status" value="1"/>
</dbReference>
<evidence type="ECO:0000313" key="6">
    <source>
        <dbReference type="Proteomes" id="UP001054252"/>
    </source>
</evidence>
<feature type="domain" description="Reverse transcriptase" evidence="4">
    <location>
        <begin position="1046"/>
        <end position="1324"/>
    </location>
</feature>
<dbReference type="PANTHER" id="PTHR33116">
    <property type="entry name" value="REVERSE TRANSCRIPTASE ZINC-BINDING DOMAIN-CONTAINING PROTEIN-RELATED-RELATED"/>
    <property type="match status" value="1"/>
</dbReference>
<evidence type="ECO:0000256" key="1">
    <source>
        <dbReference type="PROSITE-ProRule" id="PRU00176"/>
    </source>
</evidence>
<evidence type="ECO:0000313" key="5">
    <source>
        <dbReference type="EMBL" id="GKV01177.1"/>
    </source>
</evidence>
<dbReference type="InterPro" id="IPR005135">
    <property type="entry name" value="Endo/exonuclease/phosphatase"/>
</dbReference>
<dbReference type="Pfam" id="PF03372">
    <property type="entry name" value="Exo_endo_phos"/>
    <property type="match status" value="1"/>
</dbReference>
<dbReference type="Pfam" id="PF00076">
    <property type="entry name" value="RRM_1"/>
    <property type="match status" value="1"/>
</dbReference>
<feature type="region of interest" description="Disordered" evidence="2">
    <location>
        <begin position="479"/>
        <end position="513"/>
    </location>
</feature>
<dbReference type="PROSITE" id="PS50102">
    <property type="entry name" value="RRM"/>
    <property type="match status" value="1"/>
</dbReference>
<evidence type="ECO:0000256" key="2">
    <source>
        <dbReference type="SAM" id="MobiDB-lite"/>
    </source>
</evidence>
<dbReference type="Pfam" id="PF00078">
    <property type="entry name" value="RVT_1"/>
    <property type="match status" value="1"/>
</dbReference>
<feature type="compositionally biased region" description="Basic and acidic residues" evidence="2">
    <location>
        <begin position="176"/>
        <end position="189"/>
    </location>
</feature>
<organism evidence="5 6">
    <name type="scientific">Rubroshorea leprosula</name>
    <dbReference type="NCBI Taxonomy" id="152421"/>
    <lineage>
        <taxon>Eukaryota</taxon>
        <taxon>Viridiplantae</taxon>
        <taxon>Streptophyta</taxon>
        <taxon>Embryophyta</taxon>
        <taxon>Tracheophyta</taxon>
        <taxon>Spermatophyta</taxon>
        <taxon>Magnoliopsida</taxon>
        <taxon>eudicotyledons</taxon>
        <taxon>Gunneridae</taxon>
        <taxon>Pentapetalae</taxon>
        <taxon>rosids</taxon>
        <taxon>malvids</taxon>
        <taxon>Malvales</taxon>
        <taxon>Dipterocarpaceae</taxon>
        <taxon>Rubroshorea</taxon>
    </lineage>
</organism>
<dbReference type="Proteomes" id="UP001054252">
    <property type="component" value="Unassembled WGS sequence"/>
</dbReference>
<dbReference type="Gene3D" id="3.30.70.330">
    <property type="match status" value="1"/>
</dbReference>